<gene>
    <name evidence="1" type="ORF">NCWK1_0556</name>
</gene>
<organism evidence="1 2">
    <name type="scientific">Nostoc cycadae WK-1</name>
    <dbReference type="NCBI Taxonomy" id="1861711"/>
    <lineage>
        <taxon>Bacteria</taxon>
        <taxon>Bacillati</taxon>
        <taxon>Cyanobacteriota</taxon>
        <taxon>Cyanophyceae</taxon>
        <taxon>Nostocales</taxon>
        <taxon>Nostocaceae</taxon>
        <taxon>Nostoc</taxon>
    </lineage>
</organism>
<proteinExistence type="predicted"/>
<dbReference type="EMBL" id="BDGE01000010">
    <property type="protein sequence ID" value="GBE90836.1"/>
    <property type="molecule type" value="Genomic_DNA"/>
</dbReference>
<sequence>MKDSGQEEITVTFTRVDSRVNIISREQFTEDQNKRKIPSYLKYKDLQRYAQTYQRSHRLECYLAHQLRKLGLDAEVLPSKADGNTKAKQADIIISTPNGQKLALEVKEARYKGCTLGLPISDGTDGYSRLPKSLIIDSCSSWDAKVRACERRGEVLLGCVVLAPIGRISDDEFTVLGSVYCPADLSDGWVIEETSNRGRWYEAYVCERKDMRTLSDLVNEVKTW</sequence>
<reference evidence="2" key="1">
    <citation type="journal article" date="2018" name="Genome Announc.">
        <title>Draft Genome Sequence of the Nitrogen-Fixing and Hormogonia-Inducing Cyanobacterium Nostoc cycadae Strain WK-1, Isolated from the Coralloid Roots of Cycas revoluta.</title>
        <authorList>
            <person name="Kanesaki Y."/>
            <person name="Hirose M."/>
            <person name="Hirose Y."/>
            <person name="Fujisawa T."/>
            <person name="Nakamura Y."/>
            <person name="Watanabe S."/>
            <person name="Matsunaga S."/>
            <person name="Uchida H."/>
            <person name="Murakami A."/>
        </authorList>
    </citation>
    <scope>NUCLEOTIDE SEQUENCE [LARGE SCALE GENOMIC DNA]</scope>
    <source>
        <strain evidence="2">WK-1</strain>
    </source>
</reference>
<keyword evidence="2" id="KW-1185">Reference proteome</keyword>
<accession>A0A2H6LCH8</accession>
<dbReference type="RefSeq" id="WP_103123650.1">
    <property type="nucleotide sequence ID" value="NZ_DF978422.1"/>
</dbReference>
<name>A0A2H6LCH8_9NOSO</name>
<dbReference type="AlphaFoldDB" id="A0A2H6LCH8"/>
<evidence type="ECO:0000313" key="1">
    <source>
        <dbReference type="EMBL" id="GBE90836.1"/>
    </source>
</evidence>
<protein>
    <submittedName>
        <fullName evidence="1">Uncharacterized protein</fullName>
    </submittedName>
</protein>
<evidence type="ECO:0000313" key="2">
    <source>
        <dbReference type="Proteomes" id="UP000236527"/>
    </source>
</evidence>
<dbReference type="Proteomes" id="UP000236527">
    <property type="component" value="Unassembled WGS sequence"/>
</dbReference>
<comment type="caution">
    <text evidence="1">The sequence shown here is derived from an EMBL/GenBank/DDBJ whole genome shotgun (WGS) entry which is preliminary data.</text>
</comment>